<dbReference type="PANTHER" id="PTHR23510">
    <property type="entry name" value="INNER MEMBRANE TRANSPORT PROTEIN YAJR"/>
    <property type="match status" value="1"/>
</dbReference>
<evidence type="ECO:0000313" key="6">
    <source>
        <dbReference type="EnsemblMetazoa" id="CJA04756b.1"/>
    </source>
</evidence>
<feature type="transmembrane region" description="Helical" evidence="5">
    <location>
        <begin position="92"/>
        <end position="113"/>
    </location>
</feature>
<evidence type="ECO:0000256" key="3">
    <source>
        <dbReference type="ARBA" id="ARBA00022989"/>
    </source>
</evidence>
<keyword evidence="2 5" id="KW-0812">Transmembrane</keyword>
<dbReference type="CDD" id="cd17326">
    <property type="entry name" value="MFS_MFSD8"/>
    <property type="match status" value="1"/>
</dbReference>
<proteinExistence type="predicted"/>
<keyword evidence="3 5" id="KW-1133">Transmembrane helix</keyword>
<keyword evidence="7" id="KW-1185">Reference proteome</keyword>
<evidence type="ECO:0000256" key="5">
    <source>
        <dbReference type="SAM" id="Phobius"/>
    </source>
</evidence>
<reference evidence="6" key="2">
    <citation type="submission" date="2022-06" db="UniProtKB">
        <authorList>
            <consortium name="EnsemblMetazoa"/>
        </authorList>
    </citation>
    <scope>IDENTIFICATION</scope>
    <source>
        <strain evidence="6">DF5081</strain>
    </source>
</reference>
<dbReference type="GO" id="GO:0005765">
    <property type="term" value="C:lysosomal membrane"/>
    <property type="evidence" value="ECO:0007669"/>
    <property type="project" value="TreeGrafter"/>
</dbReference>
<protein>
    <recommendedName>
        <fullName evidence="8">Major facilitator superfamily (MFS) profile domain-containing protein</fullName>
    </recommendedName>
</protein>
<dbReference type="InterPro" id="IPR051068">
    <property type="entry name" value="MFS_Domain-Containing_Protein"/>
</dbReference>
<evidence type="ECO:0008006" key="8">
    <source>
        <dbReference type="Google" id="ProtNLM"/>
    </source>
</evidence>
<dbReference type="Gene3D" id="1.20.1250.20">
    <property type="entry name" value="MFS general substrate transporter like domains"/>
    <property type="match status" value="1"/>
</dbReference>
<evidence type="ECO:0000256" key="2">
    <source>
        <dbReference type="ARBA" id="ARBA00022692"/>
    </source>
</evidence>
<dbReference type="EnsemblMetazoa" id="CJA04756b.1">
    <property type="protein sequence ID" value="CJA04756b.1"/>
    <property type="gene ID" value="WBGene00123960"/>
</dbReference>
<feature type="transmembrane region" description="Helical" evidence="5">
    <location>
        <begin position="281"/>
        <end position="303"/>
    </location>
</feature>
<name>A0A8R1DJY6_CAEJA</name>
<evidence type="ECO:0000256" key="1">
    <source>
        <dbReference type="ARBA" id="ARBA00004141"/>
    </source>
</evidence>
<dbReference type="Proteomes" id="UP000005237">
    <property type="component" value="Unassembled WGS sequence"/>
</dbReference>
<organism evidence="6 7">
    <name type="scientific">Caenorhabditis japonica</name>
    <dbReference type="NCBI Taxonomy" id="281687"/>
    <lineage>
        <taxon>Eukaryota</taxon>
        <taxon>Metazoa</taxon>
        <taxon>Ecdysozoa</taxon>
        <taxon>Nematoda</taxon>
        <taxon>Chromadorea</taxon>
        <taxon>Rhabditida</taxon>
        <taxon>Rhabditina</taxon>
        <taxon>Rhabditomorpha</taxon>
        <taxon>Rhabditoidea</taxon>
        <taxon>Rhabditidae</taxon>
        <taxon>Peloderinae</taxon>
        <taxon>Caenorhabditis</taxon>
    </lineage>
</organism>
<evidence type="ECO:0000256" key="4">
    <source>
        <dbReference type="ARBA" id="ARBA00023136"/>
    </source>
</evidence>
<dbReference type="GO" id="GO:0022857">
    <property type="term" value="F:transmembrane transporter activity"/>
    <property type="evidence" value="ECO:0007669"/>
    <property type="project" value="InterPro"/>
</dbReference>
<dbReference type="SUPFAM" id="SSF103473">
    <property type="entry name" value="MFS general substrate transporter"/>
    <property type="match status" value="1"/>
</dbReference>
<feature type="transmembrane region" description="Helical" evidence="5">
    <location>
        <begin position="119"/>
        <end position="142"/>
    </location>
</feature>
<evidence type="ECO:0000313" key="7">
    <source>
        <dbReference type="Proteomes" id="UP000005237"/>
    </source>
</evidence>
<feature type="transmembrane region" description="Helical" evidence="5">
    <location>
        <begin position="60"/>
        <end position="80"/>
    </location>
</feature>
<dbReference type="Pfam" id="PF07690">
    <property type="entry name" value="MFS_1"/>
    <property type="match status" value="1"/>
</dbReference>
<dbReference type="InterPro" id="IPR011701">
    <property type="entry name" value="MFS"/>
</dbReference>
<feature type="transmembrane region" description="Helical" evidence="5">
    <location>
        <begin position="191"/>
        <end position="216"/>
    </location>
</feature>
<feature type="transmembrane region" description="Helical" evidence="5">
    <location>
        <begin position="247"/>
        <end position="275"/>
    </location>
</feature>
<comment type="subcellular location">
    <subcellularLocation>
        <location evidence="1">Membrane</location>
        <topology evidence="1">Multi-pass membrane protein</topology>
    </subcellularLocation>
</comment>
<feature type="transmembrane region" description="Helical" evidence="5">
    <location>
        <begin position="154"/>
        <end position="179"/>
    </location>
</feature>
<dbReference type="PANTHER" id="PTHR23510:SF5">
    <property type="entry name" value="MFS DOMAIN-CONTAINING PROTEIN"/>
    <property type="match status" value="1"/>
</dbReference>
<dbReference type="AlphaFoldDB" id="A0A8R1DJY6"/>
<dbReference type="InterPro" id="IPR036259">
    <property type="entry name" value="MFS_trans_sf"/>
</dbReference>
<reference evidence="7" key="1">
    <citation type="submission" date="2010-08" db="EMBL/GenBank/DDBJ databases">
        <authorList>
            <consortium name="Caenorhabditis japonica Sequencing Consortium"/>
            <person name="Wilson R.K."/>
        </authorList>
    </citation>
    <scope>NUCLEOTIDE SEQUENCE [LARGE SCALE GENOMIC DNA]</scope>
    <source>
        <strain evidence="7">DF5081</strain>
    </source>
</reference>
<accession>A0A8R1DJY6</accession>
<feature type="transmembrane region" description="Helical" evidence="5">
    <location>
        <begin position="21"/>
        <end position="40"/>
    </location>
</feature>
<feature type="transmembrane region" description="Helical" evidence="5">
    <location>
        <begin position="388"/>
        <end position="408"/>
    </location>
</feature>
<keyword evidence="4 5" id="KW-0472">Membrane</keyword>
<feature type="transmembrane region" description="Helical" evidence="5">
    <location>
        <begin position="315"/>
        <end position="333"/>
    </location>
</feature>
<sequence length="434" mass="49198">MSSVKKVDLKEKELSERQTPWKSVYVIAFLLLLVGVQMSIYFTSTWQYLSENDETATVDFFGTLLALQALSSAIANPLFGHWNQISNSTRKPIFCAFGVATIGNFVYGFSYLTNPFVKWVMLFSRILCGFSQGALGVLRSFIGTASTKEDRMKAVSITNAGFTAGFFLGPTIQICFIPIGKEGFTFGPLLLNMYTAAAFFMTIISIFSILLTYFCLEENYVGIISKEDKTSDPYFVLPKFDRLPVILLFYMWWLLCGVVCVESMSAPVTIAMYNWSREDAVLYNGIIQTVSCVFTFAVNFSLASTRLKFIDNRKLILVGLLMFEIFFVLHMPLPFYPGPLDRPNSTIVSDGMCDFDWCDTTPRVPLPLYLFISSAVIGRLFELSGYKYIMMYHWIVVTVAAFSVILLWRRLVPLKLTPSHGEATRYKLGTFYRM</sequence>